<reference evidence="2" key="2">
    <citation type="submission" date="2020-07" db="EMBL/GenBank/DDBJ databases">
        <authorList>
            <person name="Lood C."/>
            <person name="Girard L."/>
        </authorList>
    </citation>
    <scope>NUCLEOTIDE SEQUENCE</scope>
    <source>
        <strain evidence="2">BW13M1</strain>
    </source>
</reference>
<sequence>MAASSKQREQCHVEDRPDPPPSNPSPHHLEDTLIQAAEYVRCALIVAHQSVLALHPHSLGATLALTAVHEMETVRALLDSALTQVQVPVQAQTHH</sequence>
<accession>A0A923K0H9</accession>
<dbReference type="RefSeq" id="WP_186732620.1">
    <property type="nucleotide sequence ID" value="NZ_JABWRJ020000001.1"/>
</dbReference>
<gene>
    <name evidence="2" type="ORF">HU751_07275</name>
</gene>
<proteinExistence type="predicted"/>
<reference evidence="2" key="1">
    <citation type="journal article" date="2020" name="Microorganisms">
        <title>Reliable Identification of Environmental Pseudomonas Isolates Using the rpoD Gene.</title>
        <authorList>
            <consortium name="The Broad Institute Genome Sequencing Platform"/>
            <person name="Girard L."/>
            <person name="Lood C."/>
            <person name="Rokni-Zadeh H."/>
            <person name="van Noort V."/>
            <person name="Lavigne R."/>
            <person name="De Mot R."/>
        </authorList>
    </citation>
    <scope>NUCLEOTIDE SEQUENCE</scope>
    <source>
        <strain evidence="2">BW13M1</strain>
    </source>
</reference>
<feature type="region of interest" description="Disordered" evidence="1">
    <location>
        <begin position="1"/>
        <end position="29"/>
    </location>
</feature>
<protein>
    <recommendedName>
        <fullName evidence="3">DUF3077 domain-containing protein</fullName>
    </recommendedName>
</protein>
<organism evidence="2">
    <name type="scientific">Pseudomonas peradeniyensis</name>
    <dbReference type="NCBI Taxonomy" id="2745488"/>
    <lineage>
        <taxon>Bacteria</taxon>
        <taxon>Pseudomonadati</taxon>
        <taxon>Pseudomonadota</taxon>
        <taxon>Gammaproteobacteria</taxon>
        <taxon>Pseudomonadales</taxon>
        <taxon>Pseudomonadaceae</taxon>
        <taxon>Pseudomonas</taxon>
    </lineage>
</organism>
<comment type="caution">
    <text evidence="2">The sequence shown here is derived from an EMBL/GenBank/DDBJ whole genome shotgun (WGS) entry which is preliminary data.</text>
</comment>
<feature type="compositionally biased region" description="Basic and acidic residues" evidence="1">
    <location>
        <begin position="1"/>
        <end position="18"/>
    </location>
</feature>
<dbReference type="AlphaFoldDB" id="A0A923K0H9"/>
<evidence type="ECO:0000256" key="1">
    <source>
        <dbReference type="SAM" id="MobiDB-lite"/>
    </source>
</evidence>
<evidence type="ECO:0000313" key="2">
    <source>
        <dbReference type="EMBL" id="MBC3445568.1"/>
    </source>
</evidence>
<evidence type="ECO:0008006" key="3">
    <source>
        <dbReference type="Google" id="ProtNLM"/>
    </source>
</evidence>
<name>A0A923K0H9_9PSED</name>
<dbReference type="EMBL" id="JABWRJ010000006">
    <property type="protein sequence ID" value="MBC3445568.1"/>
    <property type="molecule type" value="Genomic_DNA"/>
</dbReference>